<proteinExistence type="predicted"/>
<comment type="caution">
    <text evidence="1">The sequence shown here is derived from an EMBL/GenBank/DDBJ whole genome shotgun (WGS) entry which is preliminary data.</text>
</comment>
<gene>
    <name evidence="1" type="ORF">GGR35_002083</name>
</gene>
<dbReference type="SUPFAM" id="SSF48208">
    <property type="entry name" value="Six-hairpin glycosidases"/>
    <property type="match status" value="1"/>
</dbReference>
<evidence type="ECO:0000313" key="1">
    <source>
        <dbReference type="EMBL" id="MBB3969480.1"/>
    </source>
</evidence>
<protein>
    <recommendedName>
        <fullName evidence="3">Alpha-L-rhamnosidase six-hairpin glycosidase domain-containing protein</fullName>
    </recommendedName>
</protein>
<organism evidence="1 2">
    <name type="scientific">Mucilaginibacter phyllosphaerae</name>
    <dbReference type="NCBI Taxonomy" id="1812349"/>
    <lineage>
        <taxon>Bacteria</taxon>
        <taxon>Pseudomonadati</taxon>
        <taxon>Bacteroidota</taxon>
        <taxon>Sphingobacteriia</taxon>
        <taxon>Sphingobacteriales</taxon>
        <taxon>Sphingobacteriaceae</taxon>
        <taxon>Mucilaginibacter</taxon>
    </lineage>
</organism>
<dbReference type="InterPro" id="IPR008928">
    <property type="entry name" value="6-hairpin_glycosidase_sf"/>
</dbReference>
<sequence length="756" mass="85937">MQQQVTTWALNASPKILNDKSDPIYRHQAGPLKFKIQLLDDSLWIITGVNDKSCTAFRTAFAPGGMTVDKIDEFDKGVNIKLTGNSGEFNVTVDFPAGEHPVLHYLVKFKPKASLCLPFWPKDILFVKKGEEPEETDGELFVKQIGIRSGVVYAGIKKPGKGSFLYFQNLTSLNDYCIETETSVAETVGGKWPEFGYSLPVTKDKPLPAGIEFIISDAYVSFSTQTPADQFEVANGYLDHLAAIYKLIPKPKTKYQPFQQIVNYSLADLESNKGCWSQHKGCSYLNAYVCDYSTPPEIMVQLAVLLPIWDYQDWKGEQFTVANQIYDNIQTFWNDELQTIKRWLPSVEDELDESEEQKVPNTMDSWYLHHPLLNLARMALAGDEMAKDLFLRSIDYAIKVAHHFNYEWPVFYNMKTLEVLKEETEPGMGGEKDVAGVYAQVMLQAWDLTGDRRFLEEAKVAAKSLIKFGFDIFYQANNVAFSTKAFLRLYKDTSDKVYLDLCHLFVANMLKNVAIWECEYGYGKNFPLFFGLFPLNNAPYLAVYEEQECFASIHDLLAMAEGTDFSESARLLLGEYVKYMTNRAVYYYPPMLPKDMLSEETKTGEIDPKLWIALEDIHDGWEKAGVVGQEVYGAGMCFGIVPRHYTRIPGQDFMVYIEYPTGRKKITEDTLTIKVLGSKEFTCRLCIVPVNEDTKLPQINILCGNSNDQEQFDHQPLNTGNTEFTVHGDQTIIIKWAADKNKRKQLSYGAKNESSV</sequence>
<dbReference type="Proteomes" id="UP000583101">
    <property type="component" value="Unassembled WGS sequence"/>
</dbReference>
<accession>A0ABR6I8V9</accession>
<dbReference type="EMBL" id="JACIEG010000003">
    <property type="protein sequence ID" value="MBB3969480.1"/>
    <property type="molecule type" value="Genomic_DNA"/>
</dbReference>
<evidence type="ECO:0000313" key="2">
    <source>
        <dbReference type="Proteomes" id="UP000583101"/>
    </source>
</evidence>
<dbReference type="RefSeq" id="WP_183500355.1">
    <property type="nucleotide sequence ID" value="NZ_BMCZ01000002.1"/>
</dbReference>
<reference evidence="1 2" key="1">
    <citation type="submission" date="2020-08" db="EMBL/GenBank/DDBJ databases">
        <title>Genomic Encyclopedia of Type Strains, Phase IV (KMG-IV): sequencing the most valuable type-strain genomes for metagenomic binning, comparative biology and taxonomic classification.</title>
        <authorList>
            <person name="Goeker M."/>
        </authorList>
    </citation>
    <scope>NUCLEOTIDE SEQUENCE [LARGE SCALE GENOMIC DNA]</scope>
    <source>
        <strain evidence="1 2">DSM 100995</strain>
    </source>
</reference>
<name>A0ABR6I8V9_9SPHI</name>
<evidence type="ECO:0008006" key="3">
    <source>
        <dbReference type="Google" id="ProtNLM"/>
    </source>
</evidence>
<keyword evidence="2" id="KW-1185">Reference proteome</keyword>